<evidence type="ECO:0000313" key="2">
    <source>
        <dbReference type="EMBL" id="MDG0817281.1"/>
    </source>
</evidence>
<keyword evidence="3" id="KW-1185">Reference proteome</keyword>
<protein>
    <submittedName>
        <fullName evidence="2">Gamma-glutamylcyclotransferase</fullName>
    </submittedName>
</protein>
<name>A0ABT6DKV5_9BACT</name>
<dbReference type="Gene3D" id="3.10.490.10">
    <property type="entry name" value="Gamma-glutamyl cyclotransferase-like"/>
    <property type="match status" value="1"/>
</dbReference>
<dbReference type="InterPro" id="IPR036568">
    <property type="entry name" value="GGCT-like_sf"/>
</dbReference>
<dbReference type="CDD" id="cd06661">
    <property type="entry name" value="GGCT_like"/>
    <property type="match status" value="1"/>
</dbReference>
<dbReference type="EMBL" id="JANRMI010000003">
    <property type="protein sequence ID" value="MDG0817281.1"/>
    <property type="molecule type" value="Genomic_DNA"/>
</dbReference>
<gene>
    <name evidence="2" type="ORF">NWE73_12945</name>
</gene>
<dbReference type="RefSeq" id="WP_277578756.1">
    <property type="nucleotide sequence ID" value="NZ_JANRMI010000003.1"/>
</dbReference>
<proteinExistence type="predicted"/>
<reference evidence="2" key="1">
    <citation type="submission" date="2022-08" db="EMBL/GenBank/DDBJ databases">
        <title>Novel Bdellovibrio Species Isolated from Svalbard: Designation Bdellovibrio svalbardensis.</title>
        <authorList>
            <person name="Mitchell R.J."/>
            <person name="Choi S.Y."/>
        </authorList>
    </citation>
    <scope>NUCLEOTIDE SEQUENCE</scope>
    <source>
        <strain evidence="2">PAP01</strain>
    </source>
</reference>
<feature type="domain" description="Gamma-glutamylcyclotransferase AIG2-like" evidence="1">
    <location>
        <begin position="6"/>
        <end position="131"/>
    </location>
</feature>
<dbReference type="Proteomes" id="UP001152321">
    <property type="component" value="Unassembled WGS sequence"/>
</dbReference>
<evidence type="ECO:0000259" key="1">
    <source>
        <dbReference type="Pfam" id="PF06094"/>
    </source>
</evidence>
<dbReference type="Pfam" id="PF06094">
    <property type="entry name" value="GGACT"/>
    <property type="match status" value="1"/>
</dbReference>
<accession>A0ABT6DKV5</accession>
<dbReference type="SUPFAM" id="SSF110857">
    <property type="entry name" value="Gamma-glutamyl cyclotransferase-like"/>
    <property type="match status" value="1"/>
</dbReference>
<dbReference type="InterPro" id="IPR013024">
    <property type="entry name" value="GGCT-like"/>
</dbReference>
<dbReference type="InterPro" id="IPR009288">
    <property type="entry name" value="AIG2-like_dom"/>
</dbReference>
<comment type="caution">
    <text evidence="2">The sequence shown here is derived from an EMBL/GenBank/DDBJ whole genome shotgun (WGS) entry which is preliminary data.</text>
</comment>
<evidence type="ECO:0000313" key="3">
    <source>
        <dbReference type="Proteomes" id="UP001152321"/>
    </source>
</evidence>
<sequence>MTTTRFFIYGSLTEGMIHYAKIQNFVESLAFARIKGTAYRLKVGFPALVKGGSDLVPGQLVELKGSELLKALLDEFYGYSQMDPDKSLYSREEVDVYVEGSSEPIKAWTYFLNPLKLPVNASVIPGGDWRRSIEEQPALTSKLTEKQMTYIQRLGRSSGREIVPIDLTLYRELMNLELIIDKGRRLALSKLGQEVFRHLA</sequence>
<organism evidence="2 3">
    <name type="scientific">Bdellovibrio svalbardensis</name>
    <dbReference type="NCBI Taxonomy" id="2972972"/>
    <lineage>
        <taxon>Bacteria</taxon>
        <taxon>Pseudomonadati</taxon>
        <taxon>Bdellovibrionota</taxon>
        <taxon>Bdellovibrionia</taxon>
        <taxon>Bdellovibrionales</taxon>
        <taxon>Pseudobdellovibrionaceae</taxon>
        <taxon>Bdellovibrio</taxon>
    </lineage>
</organism>